<dbReference type="GO" id="GO:0005654">
    <property type="term" value="C:nucleoplasm"/>
    <property type="evidence" value="ECO:0007669"/>
    <property type="project" value="TreeGrafter"/>
</dbReference>
<keyword evidence="7" id="KW-1185">Reference proteome</keyword>
<name>A0A8J6BIH1_ELECQ</name>
<dbReference type="PANTHER" id="PTHR23340:SF2">
    <property type="entry name" value="SURP AND G-PATCH DOMAIN-CONTAINING PROTEIN 2"/>
    <property type="match status" value="1"/>
</dbReference>
<feature type="non-terminal residue" evidence="6">
    <location>
        <position position="85"/>
    </location>
</feature>
<accession>A0A8J6BIH1</accession>
<evidence type="ECO:0000313" key="7">
    <source>
        <dbReference type="Proteomes" id="UP000770717"/>
    </source>
</evidence>
<dbReference type="PANTHER" id="PTHR23340">
    <property type="entry name" value="ARGININE/SERINE RICH SPLICING FACTOR SF4/14"/>
    <property type="match status" value="1"/>
</dbReference>
<dbReference type="Pfam" id="PF01585">
    <property type="entry name" value="G-patch"/>
    <property type="match status" value="1"/>
</dbReference>
<dbReference type="AlphaFoldDB" id="A0A8J6BIH1"/>
<dbReference type="GO" id="GO:0008380">
    <property type="term" value="P:RNA splicing"/>
    <property type="evidence" value="ECO:0007669"/>
    <property type="project" value="UniProtKB-KW"/>
</dbReference>
<gene>
    <name evidence="6" type="ORF">GDO78_017912</name>
</gene>
<feature type="domain" description="G-patch" evidence="5">
    <location>
        <begin position="14"/>
        <end position="60"/>
    </location>
</feature>
<keyword evidence="4" id="KW-0539">Nucleus</keyword>
<organism evidence="6 7">
    <name type="scientific">Eleutherodactylus coqui</name>
    <name type="common">Puerto Rican coqui</name>
    <dbReference type="NCBI Taxonomy" id="57060"/>
    <lineage>
        <taxon>Eukaryota</taxon>
        <taxon>Metazoa</taxon>
        <taxon>Chordata</taxon>
        <taxon>Craniata</taxon>
        <taxon>Vertebrata</taxon>
        <taxon>Euteleostomi</taxon>
        <taxon>Amphibia</taxon>
        <taxon>Batrachia</taxon>
        <taxon>Anura</taxon>
        <taxon>Neobatrachia</taxon>
        <taxon>Hyloidea</taxon>
        <taxon>Eleutherodactylidae</taxon>
        <taxon>Eleutherodactylinae</taxon>
        <taxon>Eleutherodactylus</taxon>
        <taxon>Eleutherodactylus</taxon>
    </lineage>
</organism>
<evidence type="ECO:0000313" key="6">
    <source>
        <dbReference type="EMBL" id="KAG9465679.1"/>
    </source>
</evidence>
<comment type="caution">
    <text evidence="6">The sequence shown here is derived from an EMBL/GenBank/DDBJ whole genome shotgun (WGS) entry which is preliminary data.</text>
</comment>
<dbReference type="EMBL" id="WNTK01002806">
    <property type="protein sequence ID" value="KAG9465679.1"/>
    <property type="molecule type" value="Genomic_DNA"/>
</dbReference>
<comment type="subcellular location">
    <subcellularLocation>
        <location evidence="1">Nucleus</location>
    </subcellularLocation>
</comment>
<keyword evidence="2" id="KW-0507">mRNA processing</keyword>
<dbReference type="GO" id="GO:0006397">
    <property type="term" value="P:mRNA processing"/>
    <property type="evidence" value="ECO:0007669"/>
    <property type="project" value="UniProtKB-KW"/>
</dbReference>
<dbReference type="PROSITE" id="PS50174">
    <property type="entry name" value="G_PATCH"/>
    <property type="match status" value="1"/>
</dbReference>
<dbReference type="SMART" id="SM00443">
    <property type="entry name" value="G_patch"/>
    <property type="match status" value="1"/>
</dbReference>
<dbReference type="InterPro" id="IPR000467">
    <property type="entry name" value="G_patch_dom"/>
</dbReference>
<dbReference type="InterPro" id="IPR040169">
    <property type="entry name" value="SUGP1/2"/>
</dbReference>
<evidence type="ECO:0000256" key="1">
    <source>
        <dbReference type="ARBA" id="ARBA00004123"/>
    </source>
</evidence>
<sequence length="85" mass="9352">KPVDLEFANKKLTQHNVGFKMLNKMGWKEGEGLGSHGSGIKNPINVGTVSGGEGLGAEEKKAGKSTNFDVFRQRMIQMYKQKITK</sequence>
<evidence type="ECO:0000256" key="4">
    <source>
        <dbReference type="ARBA" id="ARBA00023242"/>
    </source>
</evidence>
<keyword evidence="3" id="KW-0508">mRNA splicing</keyword>
<reference evidence="6" key="1">
    <citation type="thesis" date="2020" institute="ProQuest LLC" country="789 East Eisenhower Parkway, Ann Arbor, MI, USA">
        <title>Comparative Genomics and Chromosome Evolution.</title>
        <authorList>
            <person name="Mudd A.B."/>
        </authorList>
    </citation>
    <scope>NUCLEOTIDE SEQUENCE</scope>
    <source>
        <strain evidence="6">HN-11 Male</strain>
        <tissue evidence="6">Kidney and liver</tissue>
    </source>
</reference>
<evidence type="ECO:0000259" key="5">
    <source>
        <dbReference type="PROSITE" id="PS50174"/>
    </source>
</evidence>
<evidence type="ECO:0000256" key="2">
    <source>
        <dbReference type="ARBA" id="ARBA00022664"/>
    </source>
</evidence>
<protein>
    <recommendedName>
        <fullName evidence="5">G-patch domain-containing protein</fullName>
    </recommendedName>
</protein>
<dbReference type="Proteomes" id="UP000770717">
    <property type="component" value="Unassembled WGS sequence"/>
</dbReference>
<dbReference type="GO" id="GO:0003723">
    <property type="term" value="F:RNA binding"/>
    <property type="evidence" value="ECO:0007669"/>
    <property type="project" value="TreeGrafter"/>
</dbReference>
<proteinExistence type="predicted"/>
<evidence type="ECO:0000256" key="3">
    <source>
        <dbReference type="ARBA" id="ARBA00023187"/>
    </source>
</evidence>
<dbReference type="OrthoDB" id="4822at2759"/>